<feature type="domain" description="N-acetyltransferase" evidence="1">
    <location>
        <begin position="7"/>
        <end position="163"/>
    </location>
</feature>
<dbReference type="Proteomes" id="UP000642910">
    <property type="component" value="Unassembled WGS sequence"/>
</dbReference>
<keyword evidence="3" id="KW-1185">Reference proteome</keyword>
<dbReference type="InterPro" id="IPR016181">
    <property type="entry name" value="Acyl_CoA_acyltransferase"/>
</dbReference>
<proteinExistence type="predicted"/>
<dbReference type="Pfam" id="PF00583">
    <property type="entry name" value="Acetyltransf_1"/>
    <property type="match status" value="1"/>
</dbReference>
<gene>
    <name evidence="2" type="ORF">IW967_08535</name>
</gene>
<evidence type="ECO:0000313" key="3">
    <source>
        <dbReference type="Proteomes" id="UP000642910"/>
    </source>
</evidence>
<name>A0ABS0F3N9_9BACL</name>
<accession>A0ABS0F3N9</accession>
<dbReference type="RefSeq" id="WP_067847258.1">
    <property type="nucleotide sequence ID" value="NZ_JADPKZ010000040.1"/>
</dbReference>
<dbReference type="CDD" id="cd04301">
    <property type="entry name" value="NAT_SF"/>
    <property type="match status" value="1"/>
</dbReference>
<dbReference type="PROSITE" id="PS51186">
    <property type="entry name" value="GNAT"/>
    <property type="match status" value="1"/>
</dbReference>
<dbReference type="SUPFAM" id="SSF55729">
    <property type="entry name" value="Acyl-CoA N-acyltransferases (Nat)"/>
    <property type="match status" value="1"/>
</dbReference>
<dbReference type="InterPro" id="IPR000182">
    <property type="entry name" value="GNAT_dom"/>
</dbReference>
<evidence type="ECO:0000259" key="1">
    <source>
        <dbReference type="PROSITE" id="PS51186"/>
    </source>
</evidence>
<dbReference type="EMBL" id="JADPKZ010000040">
    <property type="protein sequence ID" value="MBF8377910.1"/>
    <property type="molecule type" value="Genomic_DNA"/>
</dbReference>
<comment type="caution">
    <text evidence="2">The sequence shown here is derived from an EMBL/GenBank/DDBJ whole genome shotgun (WGS) entry which is preliminary data.</text>
</comment>
<evidence type="ECO:0000313" key="2">
    <source>
        <dbReference type="EMBL" id="MBF8377910.1"/>
    </source>
</evidence>
<dbReference type="Gene3D" id="3.40.630.30">
    <property type="match status" value="1"/>
</dbReference>
<protein>
    <submittedName>
        <fullName evidence="2">GNAT family N-acetyltransferase</fullName>
    </submittedName>
</protein>
<sequence>MNTNAHRTYRLSVNDWLALEQFYMRWSDQPDWPSESRAREAWDRLVQTWQVGAWLGDAAVAVAMDGSRPVGFAAVTLAMDEPTHGRAMEVGTFVAPTHRGTDVNRELKRWSAREAARLGAQWLAACIPVANVRACRAFVKLFPNAMAYETPHHSDVPWRDYLKRRAFAAGEPVRLYIVRLDGDSHPT</sequence>
<reference evidence="2 3" key="1">
    <citation type="submission" date="2020-11" db="EMBL/GenBank/DDBJ databases">
        <title>Genomic insight of Alicyclobacillus mali FL 18 reveals a new arsenic-resistant strain, with potential in environmental biotechnology.</title>
        <authorList>
            <person name="Fiorentino G."/>
            <person name="Gallo G."/>
            <person name="Aulitto M."/>
        </authorList>
    </citation>
    <scope>NUCLEOTIDE SEQUENCE [LARGE SCALE GENOMIC DNA]</scope>
    <source>
        <strain evidence="2 3">FL 18</strain>
    </source>
</reference>
<organism evidence="2 3">
    <name type="scientific">Alicyclobacillus mali</name>
    <name type="common">ex Roth et al. 2021</name>
    <dbReference type="NCBI Taxonomy" id="1123961"/>
    <lineage>
        <taxon>Bacteria</taxon>
        <taxon>Bacillati</taxon>
        <taxon>Bacillota</taxon>
        <taxon>Bacilli</taxon>
        <taxon>Bacillales</taxon>
        <taxon>Alicyclobacillaceae</taxon>
        <taxon>Alicyclobacillus</taxon>
    </lineage>
</organism>